<accession>A0A1I7MXT9</accession>
<feature type="signal peptide" evidence="6">
    <location>
        <begin position="1"/>
        <end position="25"/>
    </location>
</feature>
<evidence type="ECO:0000256" key="6">
    <source>
        <dbReference type="SAM" id="SignalP"/>
    </source>
</evidence>
<dbReference type="STRING" id="51670.SAMN04488557_0703"/>
<evidence type="ECO:0000256" key="3">
    <source>
        <dbReference type="ARBA" id="ARBA00022729"/>
    </source>
</evidence>
<reference evidence="9" key="1">
    <citation type="submission" date="2016-10" db="EMBL/GenBank/DDBJ databases">
        <authorList>
            <person name="Varghese N."/>
            <person name="Submissions S."/>
        </authorList>
    </citation>
    <scope>NUCLEOTIDE SEQUENCE [LARGE SCALE GENOMIC DNA]</scope>
    <source>
        <strain evidence="9">DSM 1565</strain>
    </source>
</reference>
<dbReference type="GO" id="GO:0005507">
    <property type="term" value="F:copper ion binding"/>
    <property type="evidence" value="ECO:0007669"/>
    <property type="project" value="InterPro"/>
</dbReference>
<comment type="subcellular location">
    <subcellularLocation>
        <location evidence="1">Cell envelope</location>
    </subcellularLocation>
</comment>
<sequence>MANSKCAIATCLLVLTAGGTTTAEAHVLLDHASPDVGSTVSASPDSVTLYFTDALDPKSSGAEVRNSSGEKVDGGSSASGNTLQASVKSLSPGSYIVKWHAVSTDTHKSQGSFSFRVGQ</sequence>
<feature type="chain" id="PRO_5011774406" description="CopC domain-containing protein" evidence="6">
    <location>
        <begin position="26"/>
        <end position="119"/>
    </location>
</feature>
<dbReference type="EMBL" id="FPCH01000001">
    <property type="protein sequence ID" value="SFV27200.1"/>
    <property type="molecule type" value="Genomic_DNA"/>
</dbReference>
<dbReference type="InterPro" id="IPR032694">
    <property type="entry name" value="CopC/D"/>
</dbReference>
<feature type="region of interest" description="Disordered" evidence="5">
    <location>
        <begin position="57"/>
        <end position="84"/>
    </location>
</feature>
<keyword evidence="4" id="KW-0186">Copper</keyword>
<keyword evidence="2" id="KW-0479">Metal-binding</keyword>
<dbReference type="GO" id="GO:0042597">
    <property type="term" value="C:periplasmic space"/>
    <property type="evidence" value="ECO:0007669"/>
    <property type="project" value="InterPro"/>
</dbReference>
<gene>
    <name evidence="8" type="ORF">SAMN04488557_0703</name>
</gene>
<keyword evidence="9" id="KW-1185">Reference proteome</keyword>
<name>A0A1I7MXT9_9HYPH</name>
<proteinExistence type="predicted"/>
<dbReference type="Pfam" id="PF04234">
    <property type="entry name" value="CopC"/>
    <property type="match status" value="1"/>
</dbReference>
<dbReference type="GO" id="GO:0006825">
    <property type="term" value="P:copper ion transport"/>
    <property type="evidence" value="ECO:0007669"/>
    <property type="project" value="InterPro"/>
</dbReference>
<dbReference type="Proteomes" id="UP000199423">
    <property type="component" value="Unassembled WGS sequence"/>
</dbReference>
<protein>
    <recommendedName>
        <fullName evidence="7">CopC domain-containing protein</fullName>
    </recommendedName>
</protein>
<dbReference type="GO" id="GO:0005886">
    <property type="term" value="C:plasma membrane"/>
    <property type="evidence" value="ECO:0007669"/>
    <property type="project" value="TreeGrafter"/>
</dbReference>
<dbReference type="Gene3D" id="2.60.40.1220">
    <property type="match status" value="1"/>
</dbReference>
<organism evidence="8 9">
    <name type="scientific">Hyphomicrobium facile</name>
    <dbReference type="NCBI Taxonomy" id="51670"/>
    <lineage>
        <taxon>Bacteria</taxon>
        <taxon>Pseudomonadati</taxon>
        <taxon>Pseudomonadota</taxon>
        <taxon>Alphaproteobacteria</taxon>
        <taxon>Hyphomicrobiales</taxon>
        <taxon>Hyphomicrobiaceae</taxon>
        <taxon>Hyphomicrobium</taxon>
    </lineage>
</organism>
<evidence type="ECO:0000256" key="1">
    <source>
        <dbReference type="ARBA" id="ARBA00004196"/>
    </source>
</evidence>
<evidence type="ECO:0000313" key="9">
    <source>
        <dbReference type="Proteomes" id="UP000199423"/>
    </source>
</evidence>
<dbReference type="OrthoDB" id="8374223at2"/>
<dbReference type="GO" id="GO:0046688">
    <property type="term" value="P:response to copper ion"/>
    <property type="evidence" value="ECO:0007669"/>
    <property type="project" value="InterPro"/>
</dbReference>
<evidence type="ECO:0000256" key="4">
    <source>
        <dbReference type="ARBA" id="ARBA00023008"/>
    </source>
</evidence>
<dbReference type="PANTHER" id="PTHR34820:SF4">
    <property type="entry name" value="INNER MEMBRANE PROTEIN YEBZ"/>
    <property type="match status" value="1"/>
</dbReference>
<dbReference type="InterPro" id="IPR014756">
    <property type="entry name" value="Ig_E-set"/>
</dbReference>
<dbReference type="GO" id="GO:0030313">
    <property type="term" value="C:cell envelope"/>
    <property type="evidence" value="ECO:0007669"/>
    <property type="project" value="UniProtKB-SubCell"/>
</dbReference>
<evidence type="ECO:0000313" key="8">
    <source>
        <dbReference type="EMBL" id="SFV27200.1"/>
    </source>
</evidence>
<dbReference type="InterPro" id="IPR014755">
    <property type="entry name" value="Cu-Rt/internalin_Ig-like"/>
</dbReference>
<dbReference type="InterPro" id="IPR007348">
    <property type="entry name" value="CopC_dom"/>
</dbReference>
<dbReference type="RefSeq" id="WP_092866225.1">
    <property type="nucleotide sequence ID" value="NZ_FPCH01000001.1"/>
</dbReference>
<evidence type="ECO:0000259" key="7">
    <source>
        <dbReference type="Pfam" id="PF04234"/>
    </source>
</evidence>
<dbReference type="AlphaFoldDB" id="A0A1I7MXT9"/>
<dbReference type="SUPFAM" id="SSF81296">
    <property type="entry name" value="E set domains"/>
    <property type="match status" value="1"/>
</dbReference>
<dbReference type="PANTHER" id="PTHR34820">
    <property type="entry name" value="INNER MEMBRANE PROTEIN YEBZ"/>
    <property type="match status" value="1"/>
</dbReference>
<evidence type="ECO:0000256" key="5">
    <source>
        <dbReference type="SAM" id="MobiDB-lite"/>
    </source>
</evidence>
<feature type="domain" description="CopC" evidence="7">
    <location>
        <begin position="26"/>
        <end position="117"/>
    </location>
</feature>
<keyword evidence="3 6" id="KW-0732">Signal</keyword>
<evidence type="ECO:0000256" key="2">
    <source>
        <dbReference type="ARBA" id="ARBA00022723"/>
    </source>
</evidence>